<feature type="active site" evidence="13">
    <location>
        <position position="139"/>
    </location>
</feature>
<evidence type="ECO:0000256" key="7">
    <source>
        <dbReference type="ARBA" id="ARBA00022801"/>
    </source>
</evidence>
<dbReference type="EMBL" id="JADINE010000051">
    <property type="protein sequence ID" value="MBO8407622.1"/>
    <property type="molecule type" value="Genomic_DNA"/>
</dbReference>
<keyword evidence="5 13" id="KW-0255">Endonuclease</keyword>
<comment type="subunit">
    <text evidence="13">Homodimer which binds Holliday junction (HJ) DNA. The HJ becomes 2-fold symmetrical on binding to RuvC with unstacked arms; it has a different conformation from HJ DNA in complex with RuvA. In the full resolvosome a probable DNA-RuvA(4)-RuvB(12)-RuvC(2) complex forms which resolves the HJ.</text>
</comment>
<evidence type="ECO:0000256" key="12">
    <source>
        <dbReference type="ARBA" id="ARBA00029354"/>
    </source>
</evidence>
<dbReference type="GO" id="GO:0005737">
    <property type="term" value="C:cytoplasm"/>
    <property type="evidence" value="ECO:0007669"/>
    <property type="project" value="UniProtKB-SubCell"/>
</dbReference>
<dbReference type="GO" id="GO:0048476">
    <property type="term" value="C:Holliday junction resolvase complex"/>
    <property type="evidence" value="ECO:0007669"/>
    <property type="project" value="UniProtKB-UniRule"/>
</dbReference>
<keyword evidence="4 13" id="KW-0479">Metal-binding</keyword>
<keyword evidence="3 13" id="KW-0540">Nuclease</keyword>
<evidence type="ECO:0000256" key="1">
    <source>
        <dbReference type="ARBA" id="ARBA00009518"/>
    </source>
</evidence>
<keyword evidence="7 13" id="KW-0378">Hydrolase</keyword>
<evidence type="ECO:0000256" key="5">
    <source>
        <dbReference type="ARBA" id="ARBA00022759"/>
    </source>
</evidence>
<evidence type="ECO:0000256" key="13">
    <source>
        <dbReference type="HAMAP-Rule" id="MF_00034"/>
    </source>
</evidence>
<evidence type="ECO:0000256" key="8">
    <source>
        <dbReference type="ARBA" id="ARBA00022842"/>
    </source>
</evidence>
<evidence type="ECO:0000256" key="4">
    <source>
        <dbReference type="ARBA" id="ARBA00022723"/>
    </source>
</evidence>
<dbReference type="FunFam" id="3.30.420.10:FF:000002">
    <property type="entry name" value="Crossover junction endodeoxyribonuclease RuvC"/>
    <property type="match status" value="1"/>
</dbReference>
<evidence type="ECO:0000256" key="14">
    <source>
        <dbReference type="NCBIfam" id="TIGR00228"/>
    </source>
</evidence>
<evidence type="ECO:0000256" key="6">
    <source>
        <dbReference type="ARBA" id="ARBA00022763"/>
    </source>
</evidence>
<dbReference type="GO" id="GO:0003677">
    <property type="term" value="F:DNA binding"/>
    <property type="evidence" value="ECO:0007669"/>
    <property type="project" value="UniProtKB-KW"/>
</dbReference>
<dbReference type="GO" id="GO:0008821">
    <property type="term" value="F:crossover junction DNA endonuclease activity"/>
    <property type="evidence" value="ECO:0007669"/>
    <property type="project" value="UniProtKB-UniRule"/>
</dbReference>
<dbReference type="HAMAP" id="MF_00034">
    <property type="entry name" value="RuvC"/>
    <property type="match status" value="1"/>
</dbReference>
<evidence type="ECO:0000256" key="11">
    <source>
        <dbReference type="ARBA" id="ARBA00023204"/>
    </source>
</evidence>
<keyword evidence="8 13" id="KW-0460">Magnesium</keyword>
<dbReference type="AlphaFoldDB" id="A0A940DF18"/>
<feature type="binding site" evidence="13">
    <location>
        <position position="7"/>
    </location>
    <ligand>
        <name>Mg(2+)</name>
        <dbReference type="ChEBI" id="CHEBI:18420"/>
        <label>1</label>
    </ligand>
</feature>
<organism evidence="15 16">
    <name type="scientific">Candidatus Enterousia excrementavium</name>
    <dbReference type="NCBI Taxonomy" id="2840789"/>
    <lineage>
        <taxon>Bacteria</taxon>
        <taxon>Pseudomonadati</taxon>
        <taxon>Pseudomonadota</taxon>
        <taxon>Alphaproteobacteria</taxon>
        <taxon>Candidatus Enterousia</taxon>
    </lineage>
</organism>
<keyword evidence="11 13" id="KW-0234">DNA repair</keyword>
<dbReference type="GO" id="GO:0009432">
    <property type="term" value="P:SOS response"/>
    <property type="evidence" value="ECO:0007669"/>
    <property type="project" value="UniProtKB-ARBA"/>
</dbReference>
<comment type="catalytic activity">
    <reaction evidence="12 13">
        <text>Endonucleolytic cleavage at a junction such as a reciprocal single-stranded crossover between two homologous DNA duplexes (Holliday junction).</text>
        <dbReference type="EC" id="3.1.21.10"/>
    </reaction>
</comment>
<feature type="active site" evidence="13">
    <location>
        <position position="7"/>
    </location>
</feature>
<comment type="function">
    <text evidence="13">The RuvA-RuvB-RuvC complex processes Holliday junction (HJ) DNA during genetic recombination and DNA repair. Endonuclease that resolves HJ intermediates. Cleaves cruciform DNA by making single-stranded nicks across the HJ at symmetrical positions within the homologous arms, yielding a 5'-phosphate and a 3'-hydroxyl group; requires a central core of homology in the junction. The consensus cleavage sequence is 5'-(A/T)TT(C/G)-3'. Cleavage occurs on the 3'-side of the TT dinucleotide at the point of strand exchange. HJ branch migration catalyzed by RuvA-RuvB allows RuvC to scan DNA until it finds its consensus sequence, where it cleaves and resolves the cruciform DNA.</text>
</comment>
<name>A0A940DF18_9PROT</name>
<dbReference type="InterPro" id="IPR002176">
    <property type="entry name" value="X-over_junc_endoDNase_RuvC"/>
</dbReference>
<comment type="caution">
    <text evidence="15">The sequence shown here is derived from an EMBL/GenBank/DDBJ whole genome shotgun (WGS) entry which is preliminary data.</text>
</comment>
<evidence type="ECO:0000256" key="2">
    <source>
        <dbReference type="ARBA" id="ARBA00022490"/>
    </source>
</evidence>
<keyword evidence="10 13" id="KW-0233">DNA recombination</keyword>
<dbReference type="PANTHER" id="PTHR30194:SF3">
    <property type="entry name" value="CROSSOVER JUNCTION ENDODEOXYRIBONUCLEASE RUVC"/>
    <property type="match status" value="1"/>
</dbReference>
<dbReference type="GO" id="GO:0000287">
    <property type="term" value="F:magnesium ion binding"/>
    <property type="evidence" value="ECO:0007669"/>
    <property type="project" value="UniProtKB-UniRule"/>
</dbReference>
<dbReference type="InterPro" id="IPR036397">
    <property type="entry name" value="RNaseH_sf"/>
</dbReference>
<comment type="subcellular location">
    <subcellularLocation>
        <location evidence="13">Cytoplasm</location>
    </subcellularLocation>
</comment>
<dbReference type="Proteomes" id="UP000721442">
    <property type="component" value="Unassembled WGS sequence"/>
</dbReference>
<evidence type="ECO:0000256" key="3">
    <source>
        <dbReference type="ARBA" id="ARBA00022722"/>
    </source>
</evidence>
<dbReference type="InterPro" id="IPR012337">
    <property type="entry name" value="RNaseH-like_sf"/>
</dbReference>
<gene>
    <name evidence="13 15" type="primary">ruvC</name>
    <name evidence="15" type="ORF">IAC77_04155</name>
</gene>
<sequence>MRVLGIDPGLLHTGWAIVDVDGPAYHYVASGVILPKSNLPLPERLATIFRGVDDLCQKFSPGACSIEITFVNQNPKTTLILGHARAAAIVAVANRDIPIFEYEPNKIKKALTSAGHAGKEQIYKMVRMLLPAANPKTPDESDAIAIALTHANMSRFKF</sequence>
<reference evidence="15" key="1">
    <citation type="submission" date="2020-10" db="EMBL/GenBank/DDBJ databases">
        <authorList>
            <person name="Gilroy R."/>
        </authorList>
    </citation>
    <scope>NUCLEOTIDE SEQUENCE</scope>
    <source>
        <strain evidence="15">B1-16210</strain>
    </source>
</reference>
<dbReference type="GO" id="GO:0006281">
    <property type="term" value="P:DNA repair"/>
    <property type="evidence" value="ECO:0007669"/>
    <property type="project" value="UniProtKB-UniRule"/>
</dbReference>
<evidence type="ECO:0000256" key="9">
    <source>
        <dbReference type="ARBA" id="ARBA00023125"/>
    </source>
</evidence>
<dbReference type="EC" id="3.1.21.10" evidence="13 14"/>
<protein>
    <recommendedName>
        <fullName evidence="13 14">Crossover junction endodeoxyribonuclease RuvC</fullName>
        <ecNumber evidence="13 14">3.1.21.10</ecNumber>
    </recommendedName>
    <alternativeName>
        <fullName evidence="13">Holliday junction nuclease RuvC</fullName>
    </alternativeName>
    <alternativeName>
        <fullName evidence="13">Holliday junction resolvase RuvC</fullName>
    </alternativeName>
</protein>
<comment type="similarity">
    <text evidence="1 13">Belongs to the RuvC family.</text>
</comment>
<dbReference type="SUPFAM" id="SSF53098">
    <property type="entry name" value="Ribonuclease H-like"/>
    <property type="match status" value="1"/>
</dbReference>
<keyword evidence="2 13" id="KW-0963">Cytoplasm</keyword>
<dbReference type="PANTHER" id="PTHR30194">
    <property type="entry name" value="CROSSOVER JUNCTION ENDODEOXYRIBONUCLEASE RUVC"/>
    <property type="match status" value="1"/>
</dbReference>
<reference evidence="15" key="2">
    <citation type="journal article" date="2021" name="PeerJ">
        <title>Extensive microbial diversity within the chicken gut microbiome revealed by metagenomics and culture.</title>
        <authorList>
            <person name="Gilroy R."/>
            <person name="Ravi A."/>
            <person name="Getino M."/>
            <person name="Pursley I."/>
            <person name="Horton D.L."/>
            <person name="Alikhan N.F."/>
            <person name="Baker D."/>
            <person name="Gharbi K."/>
            <person name="Hall N."/>
            <person name="Watson M."/>
            <person name="Adriaenssens E.M."/>
            <person name="Foster-Nyarko E."/>
            <person name="Jarju S."/>
            <person name="Secka A."/>
            <person name="Antonio M."/>
            <person name="Oren A."/>
            <person name="Chaudhuri R.R."/>
            <person name="La Ragione R."/>
            <person name="Hildebrand F."/>
            <person name="Pallen M.J."/>
        </authorList>
    </citation>
    <scope>NUCLEOTIDE SEQUENCE</scope>
    <source>
        <strain evidence="15">B1-16210</strain>
    </source>
</reference>
<keyword evidence="6 13" id="KW-0227">DNA damage</keyword>
<dbReference type="NCBIfam" id="TIGR00228">
    <property type="entry name" value="ruvC"/>
    <property type="match status" value="1"/>
</dbReference>
<accession>A0A940DF18</accession>
<dbReference type="GO" id="GO:0006310">
    <property type="term" value="P:DNA recombination"/>
    <property type="evidence" value="ECO:0007669"/>
    <property type="project" value="UniProtKB-UniRule"/>
</dbReference>
<dbReference type="Pfam" id="PF02075">
    <property type="entry name" value="RuvC"/>
    <property type="match status" value="1"/>
</dbReference>
<evidence type="ECO:0000313" key="15">
    <source>
        <dbReference type="EMBL" id="MBO8407622.1"/>
    </source>
</evidence>
<keyword evidence="9 13" id="KW-0238">DNA-binding</keyword>
<feature type="active site" evidence="13">
    <location>
        <position position="67"/>
    </location>
</feature>
<feature type="binding site" evidence="13">
    <location>
        <position position="67"/>
    </location>
    <ligand>
        <name>Mg(2+)</name>
        <dbReference type="ChEBI" id="CHEBI:18420"/>
        <label>2</label>
    </ligand>
</feature>
<feature type="binding site" evidence="13">
    <location>
        <position position="139"/>
    </location>
    <ligand>
        <name>Mg(2+)</name>
        <dbReference type="ChEBI" id="CHEBI:18420"/>
        <label>1</label>
    </ligand>
</feature>
<dbReference type="Gene3D" id="3.30.420.10">
    <property type="entry name" value="Ribonuclease H-like superfamily/Ribonuclease H"/>
    <property type="match status" value="1"/>
</dbReference>
<comment type="cofactor">
    <cofactor evidence="13">
        <name>Mg(2+)</name>
        <dbReference type="ChEBI" id="CHEBI:18420"/>
    </cofactor>
    <text evidence="13">Binds 2 Mg(2+) ion per subunit.</text>
</comment>
<dbReference type="PRINTS" id="PR00696">
    <property type="entry name" value="RSOLVASERUVC"/>
</dbReference>
<evidence type="ECO:0000256" key="10">
    <source>
        <dbReference type="ARBA" id="ARBA00023172"/>
    </source>
</evidence>
<dbReference type="CDD" id="cd16962">
    <property type="entry name" value="RuvC"/>
    <property type="match status" value="1"/>
</dbReference>
<proteinExistence type="inferred from homology"/>
<evidence type="ECO:0000313" key="16">
    <source>
        <dbReference type="Proteomes" id="UP000721442"/>
    </source>
</evidence>